<accession>A0ABV2XRV2</accession>
<organism evidence="2 3">
    <name type="scientific">Streptomyces olindensis</name>
    <dbReference type="NCBI Taxonomy" id="358823"/>
    <lineage>
        <taxon>Bacteria</taxon>
        <taxon>Bacillati</taxon>
        <taxon>Actinomycetota</taxon>
        <taxon>Actinomycetes</taxon>
        <taxon>Kitasatosporales</taxon>
        <taxon>Streptomycetaceae</taxon>
        <taxon>Streptomyces</taxon>
    </lineage>
</organism>
<keyword evidence="3" id="KW-1185">Reference proteome</keyword>
<comment type="caution">
    <text evidence="2">The sequence shown here is derived from an EMBL/GenBank/DDBJ whole genome shotgun (WGS) entry which is preliminary data.</text>
</comment>
<feature type="compositionally biased region" description="Low complexity" evidence="1">
    <location>
        <begin position="1"/>
        <end position="10"/>
    </location>
</feature>
<proteinExistence type="predicted"/>
<protein>
    <submittedName>
        <fullName evidence="2">Uncharacterized protein</fullName>
    </submittedName>
</protein>
<evidence type="ECO:0000313" key="2">
    <source>
        <dbReference type="EMBL" id="MEU2266732.1"/>
    </source>
</evidence>
<dbReference type="EMBL" id="JBEYBN010000010">
    <property type="protein sequence ID" value="MEU2266732.1"/>
    <property type="molecule type" value="Genomic_DNA"/>
</dbReference>
<sequence length="76" mass="8163">MTKTSSGSSVARRRSRRPKGPGDQIRVREMLSYLAAALPSHTGAAARLLAVQCALRMDSEGKVRLPAGVMRSLRLG</sequence>
<dbReference type="Proteomes" id="UP001550603">
    <property type="component" value="Unassembled WGS sequence"/>
</dbReference>
<gene>
    <name evidence="2" type="ORF">ABZ568_09920</name>
</gene>
<feature type="region of interest" description="Disordered" evidence="1">
    <location>
        <begin position="1"/>
        <end position="24"/>
    </location>
</feature>
<evidence type="ECO:0000256" key="1">
    <source>
        <dbReference type="SAM" id="MobiDB-lite"/>
    </source>
</evidence>
<reference evidence="2 3" key="1">
    <citation type="submission" date="2024-06" db="EMBL/GenBank/DDBJ databases">
        <title>The Natural Products Discovery Center: Release of the First 8490 Sequenced Strains for Exploring Actinobacteria Biosynthetic Diversity.</title>
        <authorList>
            <person name="Kalkreuter E."/>
            <person name="Kautsar S.A."/>
            <person name="Yang D."/>
            <person name="Bader C.D."/>
            <person name="Teijaro C.N."/>
            <person name="Fluegel L."/>
            <person name="Davis C.M."/>
            <person name="Simpson J.R."/>
            <person name="Lauterbach L."/>
            <person name="Steele A.D."/>
            <person name="Gui C."/>
            <person name="Meng S."/>
            <person name="Li G."/>
            <person name="Viehrig K."/>
            <person name="Ye F."/>
            <person name="Su P."/>
            <person name="Kiefer A.F."/>
            <person name="Nichols A."/>
            <person name="Cepeda A.J."/>
            <person name="Yan W."/>
            <person name="Fan B."/>
            <person name="Jiang Y."/>
            <person name="Adhikari A."/>
            <person name="Zheng C.-J."/>
            <person name="Schuster L."/>
            <person name="Cowan T.M."/>
            <person name="Smanski M.J."/>
            <person name="Chevrette M.G."/>
            <person name="De Carvalho L.P.S."/>
            <person name="Shen B."/>
        </authorList>
    </citation>
    <scope>NUCLEOTIDE SEQUENCE [LARGE SCALE GENOMIC DNA]</scope>
    <source>
        <strain evidence="2 3">NPDC019583</strain>
    </source>
</reference>
<dbReference type="RefSeq" id="WP_359787513.1">
    <property type="nucleotide sequence ID" value="NZ_JBEYBN010000010.1"/>
</dbReference>
<name>A0ABV2XRV2_9ACTN</name>
<evidence type="ECO:0000313" key="3">
    <source>
        <dbReference type="Proteomes" id="UP001550603"/>
    </source>
</evidence>